<dbReference type="STRING" id="1513896.SAMN05660841_02829"/>
<name>A0A1T5EWR7_9SPHI</name>
<dbReference type="PROSITE" id="PS50930">
    <property type="entry name" value="HTH_LYTTR"/>
    <property type="match status" value="1"/>
</dbReference>
<evidence type="ECO:0000259" key="4">
    <source>
        <dbReference type="PROSITE" id="PS50930"/>
    </source>
</evidence>
<organism evidence="5 6">
    <name type="scientific">Sphingobacterium nematocida</name>
    <dbReference type="NCBI Taxonomy" id="1513896"/>
    <lineage>
        <taxon>Bacteria</taxon>
        <taxon>Pseudomonadati</taxon>
        <taxon>Bacteroidota</taxon>
        <taxon>Sphingobacteriia</taxon>
        <taxon>Sphingobacteriales</taxon>
        <taxon>Sphingobacteriaceae</taxon>
        <taxon>Sphingobacterium</taxon>
    </lineage>
</organism>
<gene>
    <name evidence="5" type="ORF">SAMN05660841_02829</name>
</gene>
<evidence type="ECO:0000313" key="6">
    <source>
        <dbReference type="Proteomes" id="UP000190150"/>
    </source>
</evidence>
<keyword evidence="6" id="KW-1185">Reference proteome</keyword>
<dbReference type="Gene3D" id="3.40.50.2300">
    <property type="match status" value="1"/>
</dbReference>
<dbReference type="AlphaFoldDB" id="A0A1T5EWR7"/>
<dbReference type="InterPro" id="IPR007492">
    <property type="entry name" value="LytTR_DNA-bd_dom"/>
</dbReference>
<keyword evidence="1 2" id="KW-0597">Phosphoprotein</keyword>
<dbReference type="PANTHER" id="PTHR44591">
    <property type="entry name" value="STRESS RESPONSE REGULATOR PROTEIN 1"/>
    <property type="match status" value="1"/>
</dbReference>
<dbReference type="SMART" id="SM00850">
    <property type="entry name" value="LytTR"/>
    <property type="match status" value="1"/>
</dbReference>
<accession>A0A1T5EWR7</accession>
<evidence type="ECO:0000313" key="5">
    <source>
        <dbReference type="EMBL" id="SKB88308.1"/>
    </source>
</evidence>
<protein>
    <submittedName>
        <fullName evidence="5">Two component transcriptional regulator, LytTR family</fullName>
    </submittedName>
</protein>
<dbReference type="OrthoDB" id="9787344at2"/>
<dbReference type="CDD" id="cd00156">
    <property type="entry name" value="REC"/>
    <property type="match status" value="1"/>
</dbReference>
<dbReference type="SMART" id="SM00448">
    <property type="entry name" value="REC"/>
    <property type="match status" value="1"/>
</dbReference>
<dbReference type="Pfam" id="PF04397">
    <property type="entry name" value="LytTR"/>
    <property type="match status" value="1"/>
</dbReference>
<evidence type="ECO:0000256" key="2">
    <source>
        <dbReference type="PROSITE-ProRule" id="PRU00169"/>
    </source>
</evidence>
<dbReference type="InterPro" id="IPR001789">
    <property type="entry name" value="Sig_transdc_resp-reg_receiver"/>
</dbReference>
<evidence type="ECO:0000259" key="3">
    <source>
        <dbReference type="PROSITE" id="PS50110"/>
    </source>
</evidence>
<feature type="modified residue" description="4-aspartylphosphate" evidence="2">
    <location>
        <position position="57"/>
    </location>
</feature>
<dbReference type="Gene3D" id="2.40.50.1020">
    <property type="entry name" value="LytTr DNA-binding domain"/>
    <property type="match status" value="1"/>
</dbReference>
<reference evidence="6" key="1">
    <citation type="submission" date="2017-02" db="EMBL/GenBank/DDBJ databases">
        <authorList>
            <person name="Varghese N."/>
            <person name="Submissions S."/>
        </authorList>
    </citation>
    <scope>NUCLEOTIDE SEQUENCE [LARGE SCALE GENOMIC DNA]</scope>
    <source>
        <strain evidence="6">DSM 24091</strain>
    </source>
</reference>
<feature type="domain" description="Response regulatory" evidence="3">
    <location>
        <begin position="7"/>
        <end position="117"/>
    </location>
</feature>
<dbReference type="GO" id="GO:0003677">
    <property type="term" value="F:DNA binding"/>
    <property type="evidence" value="ECO:0007669"/>
    <property type="project" value="InterPro"/>
</dbReference>
<dbReference type="PANTHER" id="PTHR44591:SF3">
    <property type="entry name" value="RESPONSE REGULATORY DOMAIN-CONTAINING PROTEIN"/>
    <property type="match status" value="1"/>
</dbReference>
<dbReference type="Proteomes" id="UP000190150">
    <property type="component" value="Unassembled WGS sequence"/>
</dbReference>
<proteinExistence type="predicted"/>
<dbReference type="RefSeq" id="WP_079643879.1">
    <property type="nucleotide sequence ID" value="NZ_FUZF01000013.1"/>
</dbReference>
<dbReference type="Pfam" id="PF00072">
    <property type="entry name" value="Response_reg"/>
    <property type="match status" value="1"/>
</dbReference>
<dbReference type="SUPFAM" id="SSF52172">
    <property type="entry name" value="CheY-like"/>
    <property type="match status" value="1"/>
</dbReference>
<dbReference type="PROSITE" id="PS50110">
    <property type="entry name" value="RESPONSE_REGULATORY"/>
    <property type="match status" value="1"/>
</dbReference>
<dbReference type="EMBL" id="FUZF01000013">
    <property type="protein sequence ID" value="SKB88308.1"/>
    <property type="molecule type" value="Genomic_DNA"/>
</dbReference>
<dbReference type="InterPro" id="IPR050595">
    <property type="entry name" value="Bact_response_regulator"/>
</dbReference>
<sequence length="238" mass="27645">MQERVKKVLLLDDEPALLDKHADLFKLIPGYEIKTETNSIRAIDYVKNNPVDLLVFDVEMPGLNGLEMLSLLNPRPKLLMVTGYADYIVPGYLDDVDYCLTKPLLIPHLLKALHVIFKEETHSSKVLRPKLVIKDKETNHELLLSVDEVSVIEASKNDVKIYFIDGGLYMQRMTLEKIYEKLPKDRFVQINRSFIIHIENLISLDTKLYKIQMRGYRGSVRVTDIYSESFLALYKRFQ</sequence>
<dbReference type="InterPro" id="IPR011006">
    <property type="entry name" value="CheY-like_superfamily"/>
</dbReference>
<dbReference type="GO" id="GO:0000160">
    <property type="term" value="P:phosphorelay signal transduction system"/>
    <property type="evidence" value="ECO:0007669"/>
    <property type="project" value="InterPro"/>
</dbReference>
<feature type="domain" description="HTH LytTR-type" evidence="4">
    <location>
        <begin position="143"/>
        <end position="207"/>
    </location>
</feature>
<evidence type="ECO:0000256" key="1">
    <source>
        <dbReference type="ARBA" id="ARBA00022553"/>
    </source>
</evidence>